<keyword evidence="6" id="KW-1185">Reference proteome</keyword>
<accession>A0ABD6ADY4</accession>
<dbReference type="PANTHER" id="PTHR16943:SF8">
    <property type="entry name" value="2-METHYLCITRATE DEHYDRATASE"/>
    <property type="match status" value="1"/>
</dbReference>
<dbReference type="PANTHER" id="PTHR16943">
    <property type="entry name" value="2-METHYLCITRATE DEHYDRATASE-RELATED"/>
    <property type="match status" value="1"/>
</dbReference>
<dbReference type="EMBL" id="JBHTBF010000003">
    <property type="protein sequence ID" value="MFC7318779.1"/>
    <property type="molecule type" value="Genomic_DNA"/>
</dbReference>
<evidence type="ECO:0000256" key="1">
    <source>
        <dbReference type="ARBA" id="ARBA00006174"/>
    </source>
</evidence>
<dbReference type="Gene3D" id="3.30.1330.120">
    <property type="entry name" value="2-methylcitrate dehydratase PrpD"/>
    <property type="match status" value="1"/>
</dbReference>
<dbReference type="AlphaFoldDB" id="A0ABD6ADY4"/>
<feature type="domain" description="MmgE/PrpD C-terminal" evidence="4">
    <location>
        <begin position="266"/>
        <end position="432"/>
    </location>
</feature>
<evidence type="ECO:0000259" key="3">
    <source>
        <dbReference type="Pfam" id="PF03972"/>
    </source>
</evidence>
<dbReference type="InterPro" id="IPR045337">
    <property type="entry name" value="MmgE_PrpD_C"/>
</dbReference>
<evidence type="ECO:0000313" key="5">
    <source>
        <dbReference type="EMBL" id="MFC7318779.1"/>
    </source>
</evidence>
<evidence type="ECO:0000259" key="4">
    <source>
        <dbReference type="Pfam" id="PF19305"/>
    </source>
</evidence>
<evidence type="ECO:0000256" key="2">
    <source>
        <dbReference type="SAM" id="MobiDB-lite"/>
    </source>
</evidence>
<comment type="similarity">
    <text evidence="1">Belongs to the PrpD family.</text>
</comment>
<dbReference type="GeneID" id="79317033"/>
<gene>
    <name evidence="5" type="ORF">ACFQPE_18540</name>
</gene>
<dbReference type="InterPro" id="IPR042188">
    <property type="entry name" value="MmgE/PrpD_sf_2"/>
</dbReference>
<sequence length="451" mass="47445">MSETAALAAFTADLSLTDVPEEVVERSKLAIRDFAGVALYGSQHPTGERIASYVDATAPGTGATVLGRSTASPAGAALANGTFGHAIDYDDTFESMVLHPTAPVFPTALAAAEHGDGTGEELLAGYVAGVEVAFRVGHSIYPGHYDNGWHNTGTVGTFGATAAAASVLGLDATAITRAFGIAASCSSSLKKNFGTMTKPLHPGHAAQMGIRAALLADSGFTADEAIFEDELGYGSVMNPSGEYDPSIITTDLGERWGVSDVGFKPYPSGVITHAAMEALRRLVVDADLTPENVTRVTVTLEEAASEMLIHADPRDELQAKFSIEFCLAAILRERDVGVSEFSDEYVNAPATRETMALVERAFEPDLFGGSFAGYGARVVVETADGTNHTAEEKRAPGSPSNPLPEERWAAKFSECASVVLDRQEVQRVADALARLEEPGALREFLTAARSV</sequence>
<dbReference type="Proteomes" id="UP001596547">
    <property type="component" value="Unassembled WGS sequence"/>
</dbReference>
<dbReference type="Pfam" id="PF03972">
    <property type="entry name" value="MmgE_PrpD_N"/>
    <property type="match status" value="1"/>
</dbReference>
<name>A0ABD6ADY4_9EURY</name>
<dbReference type="InterPro" id="IPR042183">
    <property type="entry name" value="MmgE/PrpD_sf_1"/>
</dbReference>
<organism evidence="5 6">
    <name type="scientific">Halomarina halobia</name>
    <dbReference type="NCBI Taxonomy" id="3033386"/>
    <lineage>
        <taxon>Archaea</taxon>
        <taxon>Methanobacteriati</taxon>
        <taxon>Methanobacteriota</taxon>
        <taxon>Stenosarchaea group</taxon>
        <taxon>Halobacteria</taxon>
        <taxon>Halobacteriales</taxon>
        <taxon>Natronomonadaceae</taxon>
        <taxon>Halomarina</taxon>
    </lineage>
</organism>
<proteinExistence type="inferred from homology"/>
<dbReference type="Gene3D" id="1.10.4100.10">
    <property type="entry name" value="2-methylcitrate dehydratase PrpD"/>
    <property type="match status" value="1"/>
</dbReference>
<reference evidence="5 6" key="1">
    <citation type="journal article" date="2019" name="Int. J. Syst. Evol. Microbiol.">
        <title>The Global Catalogue of Microorganisms (GCM) 10K type strain sequencing project: providing services to taxonomists for standard genome sequencing and annotation.</title>
        <authorList>
            <consortium name="The Broad Institute Genomics Platform"/>
            <consortium name="The Broad Institute Genome Sequencing Center for Infectious Disease"/>
            <person name="Wu L."/>
            <person name="Ma J."/>
        </authorList>
    </citation>
    <scope>NUCLEOTIDE SEQUENCE [LARGE SCALE GENOMIC DNA]</scope>
    <source>
        <strain evidence="5 6">PSR21</strain>
    </source>
</reference>
<dbReference type="SUPFAM" id="SSF103378">
    <property type="entry name" value="2-methylcitrate dehydratase PrpD"/>
    <property type="match status" value="1"/>
</dbReference>
<dbReference type="InterPro" id="IPR036148">
    <property type="entry name" value="MmgE/PrpD_sf"/>
</dbReference>
<dbReference type="Pfam" id="PF19305">
    <property type="entry name" value="MmgE_PrpD_C"/>
    <property type="match status" value="1"/>
</dbReference>
<dbReference type="InterPro" id="IPR045336">
    <property type="entry name" value="MmgE_PrpD_N"/>
</dbReference>
<feature type="domain" description="MmgE/PrpD N-terminal" evidence="3">
    <location>
        <begin position="6"/>
        <end position="243"/>
    </location>
</feature>
<evidence type="ECO:0000313" key="6">
    <source>
        <dbReference type="Proteomes" id="UP001596547"/>
    </source>
</evidence>
<dbReference type="InterPro" id="IPR005656">
    <property type="entry name" value="MmgE_PrpD"/>
</dbReference>
<protein>
    <submittedName>
        <fullName evidence="5">MmgE/PrpD family protein</fullName>
    </submittedName>
</protein>
<dbReference type="RefSeq" id="WP_276306385.1">
    <property type="nucleotide sequence ID" value="NZ_CP119993.1"/>
</dbReference>
<comment type="caution">
    <text evidence="5">The sequence shown here is derived from an EMBL/GenBank/DDBJ whole genome shotgun (WGS) entry which is preliminary data.</text>
</comment>
<feature type="region of interest" description="Disordered" evidence="2">
    <location>
        <begin position="386"/>
        <end position="405"/>
    </location>
</feature>